<evidence type="ECO:0000256" key="1">
    <source>
        <dbReference type="SAM" id="MobiDB-lite"/>
    </source>
</evidence>
<dbReference type="KEGG" id="tog:HNI00_06630"/>
<dbReference type="SUPFAM" id="SSF52266">
    <property type="entry name" value="SGNH hydrolase"/>
    <property type="match status" value="1"/>
</dbReference>
<evidence type="ECO:0000259" key="2">
    <source>
        <dbReference type="Pfam" id="PF13472"/>
    </source>
</evidence>
<dbReference type="InterPro" id="IPR036514">
    <property type="entry name" value="SGNH_hydro_sf"/>
</dbReference>
<protein>
    <recommendedName>
        <fullName evidence="2">SGNH hydrolase-type esterase domain-containing protein</fullName>
    </recommendedName>
</protein>
<dbReference type="PANTHER" id="PTHR30383">
    <property type="entry name" value="THIOESTERASE 1/PROTEASE 1/LYSOPHOSPHOLIPASE L1"/>
    <property type="match status" value="1"/>
</dbReference>
<reference evidence="3" key="1">
    <citation type="submission" date="2020-05" db="EMBL/GenBank/DDBJ databases">
        <authorList>
            <person name="Zhu T."/>
            <person name="Keshari N."/>
            <person name="Lu X."/>
        </authorList>
    </citation>
    <scope>NUCLEOTIDE SEQUENCE</scope>
    <source>
        <strain evidence="3">NK1-22</strain>
    </source>
</reference>
<dbReference type="AlphaFoldDB" id="A0AA96Y6N4"/>
<accession>A0AA96Y6N4</accession>
<feature type="region of interest" description="Disordered" evidence="1">
    <location>
        <begin position="59"/>
        <end position="83"/>
    </location>
</feature>
<dbReference type="Pfam" id="PF13472">
    <property type="entry name" value="Lipase_GDSL_2"/>
    <property type="match status" value="1"/>
</dbReference>
<evidence type="ECO:0000313" key="3">
    <source>
        <dbReference type="EMBL" id="WOB42858.1"/>
    </source>
</evidence>
<dbReference type="EMBL" id="CP053540">
    <property type="protein sequence ID" value="WOB42858.1"/>
    <property type="molecule type" value="Genomic_DNA"/>
</dbReference>
<feature type="compositionally biased region" description="Polar residues" evidence="1">
    <location>
        <begin position="59"/>
        <end position="68"/>
    </location>
</feature>
<dbReference type="InterPro" id="IPR051532">
    <property type="entry name" value="Ester_Hydrolysis_Enzymes"/>
</dbReference>
<name>A0AA96Y6N4_9CYAN</name>
<dbReference type="InterPro" id="IPR013830">
    <property type="entry name" value="SGNH_hydro"/>
</dbReference>
<dbReference type="PANTHER" id="PTHR30383:SF5">
    <property type="entry name" value="SGNH HYDROLASE-TYPE ESTERASE DOMAIN-CONTAINING PROTEIN"/>
    <property type="match status" value="1"/>
</dbReference>
<sequence length="429" mass="46600">MSELLLLAAGLLSRANAGSLPTANLLPVLPPPADAAGVPDAKAAAVPVQAATDQVVQPEFSQPSQRASAENLRTAETGGAWTGRRRSLQVPRLPRLQRTAQAQIVTAQPITAQPVTAQPSTPAPRFNTLQTAAQNAAAQSDGSQVRPPQASAVRSMTAGRSPVQVAVASSSAPAPTPTAPILTAPTLTDVVPTSRIRPQSGAQQYQQRWAALRQGRTYTRIAADSFAEQWINATEQPTYEQWVTLLGYEARAMAAGQGNNRLSVLVGDSISQWFPVEQLSRDRFWLNQGISGDTTAGVLRRLSLFQDTRPADIHVMVGINDLRRGASNAEVLNNLSQIMQDLRQTHPQARIWIYSILPTRLPALPPERIFALNQNLEAIARQQQVAYVDLQRFFAEEPSGILRRDLTTDGIHLSRTGYALWQWAIGYLI</sequence>
<proteinExistence type="predicted"/>
<dbReference type="Gene3D" id="3.40.50.1110">
    <property type="entry name" value="SGNH hydrolase"/>
    <property type="match status" value="1"/>
</dbReference>
<organism evidence="3">
    <name type="scientific">Thermoleptolyngbya oregonensis NK1-22</name>
    <dbReference type="NCBI Taxonomy" id="2547457"/>
    <lineage>
        <taxon>Bacteria</taxon>
        <taxon>Bacillati</taxon>
        <taxon>Cyanobacteriota</taxon>
        <taxon>Cyanophyceae</taxon>
        <taxon>Oculatellales</taxon>
        <taxon>Oculatellaceae</taxon>
        <taxon>Thermoleptolyngbya</taxon>
    </lineage>
</organism>
<gene>
    <name evidence="3" type="ORF">HNI00_06630</name>
</gene>
<dbReference type="GO" id="GO:0004622">
    <property type="term" value="F:phosphatidylcholine lysophospholipase activity"/>
    <property type="evidence" value="ECO:0007669"/>
    <property type="project" value="TreeGrafter"/>
</dbReference>
<feature type="domain" description="SGNH hydrolase-type esterase" evidence="2">
    <location>
        <begin position="281"/>
        <end position="420"/>
    </location>
</feature>
<dbReference type="RefSeq" id="WP_316791784.1">
    <property type="nucleotide sequence ID" value="NZ_CP053540.1"/>
</dbReference>